<accession>A0A9X3EHQ6</accession>
<dbReference type="GO" id="GO:0009279">
    <property type="term" value="C:cell outer membrane"/>
    <property type="evidence" value="ECO:0007669"/>
    <property type="project" value="UniProtKB-SubCell"/>
</dbReference>
<comment type="similarity">
    <text evidence="2 10 11">Belongs to the TonB-dependent receptor family.</text>
</comment>
<dbReference type="CDD" id="cd01347">
    <property type="entry name" value="ligand_gated_channel"/>
    <property type="match status" value="1"/>
</dbReference>
<keyword evidence="4 10" id="KW-1134">Transmembrane beta strand</keyword>
<reference evidence="15" key="1">
    <citation type="submission" date="2022-11" db="EMBL/GenBank/DDBJ databases">
        <title>Parathalassolutuus dongxingensis gen. nov., sp. nov., a novel member of family Oceanospirillaceae isolated from a coastal shrimp pond in Guangxi, China.</title>
        <authorList>
            <person name="Chen H."/>
        </authorList>
    </citation>
    <scope>NUCLEOTIDE SEQUENCE</scope>
    <source>
        <strain evidence="15">G-43</strain>
    </source>
</reference>
<evidence type="ECO:0000256" key="3">
    <source>
        <dbReference type="ARBA" id="ARBA00022448"/>
    </source>
</evidence>
<dbReference type="Gene3D" id="2.40.170.20">
    <property type="entry name" value="TonB-dependent receptor, beta-barrel domain"/>
    <property type="match status" value="1"/>
</dbReference>
<feature type="domain" description="TonB-dependent receptor plug" evidence="14">
    <location>
        <begin position="57"/>
        <end position="159"/>
    </location>
</feature>
<feature type="domain" description="TonB-dependent receptor-like beta-barrel" evidence="13">
    <location>
        <begin position="231"/>
        <end position="675"/>
    </location>
</feature>
<dbReference type="Pfam" id="PF07715">
    <property type="entry name" value="Plug"/>
    <property type="match status" value="1"/>
</dbReference>
<evidence type="ECO:0000256" key="1">
    <source>
        <dbReference type="ARBA" id="ARBA00004571"/>
    </source>
</evidence>
<evidence type="ECO:0000256" key="9">
    <source>
        <dbReference type="ARBA" id="ARBA00023237"/>
    </source>
</evidence>
<dbReference type="PANTHER" id="PTHR32552:SF90">
    <property type="entry name" value="METAL-PSEUDOPALINE RECEPTOR CNTO"/>
    <property type="match status" value="1"/>
</dbReference>
<gene>
    <name evidence="15" type="ORF">OUO13_19770</name>
</gene>
<evidence type="ECO:0000256" key="4">
    <source>
        <dbReference type="ARBA" id="ARBA00022452"/>
    </source>
</evidence>
<evidence type="ECO:0000256" key="5">
    <source>
        <dbReference type="ARBA" id="ARBA00022692"/>
    </source>
</evidence>
<dbReference type="NCBIfam" id="TIGR01783">
    <property type="entry name" value="TonB-siderophor"/>
    <property type="match status" value="1"/>
</dbReference>
<dbReference type="InterPro" id="IPR037066">
    <property type="entry name" value="Plug_dom_sf"/>
</dbReference>
<dbReference type="InterPro" id="IPR010105">
    <property type="entry name" value="TonB_sidphr_rcpt"/>
</dbReference>
<name>A0A9X3EHQ6_9GAMM</name>
<dbReference type="SUPFAM" id="SSF56935">
    <property type="entry name" value="Porins"/>
    <property type="match status" value="1"/>
</dbReference>
<dbReference type="FunFam" id="2.40.170.20:FF:000005">
    <property type="entry name" value="TonB-dependent siderophore receptor"/>
    <property type="match status" value="1"/>
</dbReference>
<sequence length="706" mass="77861">MFSSLKPSVSLPLLLVVSAPVLSESTETANKTATETPIEEVVVTSYQQPYRGNVAEQDRPQALQQLERVDLDERGVHSFQDALDSSASVARQNNTGGLWDSYALRGFPGNENMPSGYLVNGFSGGRGFSGNRDMSNVESIEVLKGPGAALYGRSEPGGTINVVTRKPEFESAGYIKGETGRFGHRRVEADITGALSDTMAGRVNGAWANDDSFRDHVYSRKRVLTPSLLKELGDNTSLLYEMEYVRQDQVFDRGVVVLNGDFDTVPRSRFLGEPDDGPIRTRALGHQLSLDHMLDNGWQLTAGISQRNSGFKGYSSEAELSASRQSLLQDGSTLTRQRRYRDYSAADKSARLELSGEEWTGAVRHNLMVGADGYRYQLDTDMDRYRGAAGSYAIDIHNPVYGSSAPALTPLYRNHEVWNAWGIYLQDQMELNADWQLLLGARYDRFRQQLHEQLANTSSHQADGRWSPRVGVVYVLSDSTRLYSSYSEGFMPVSGSDYQGDAFEPEASHSLEAGVKYESERLQGTVAVFDAVKSNILTADPVNAGFSASLGEARSQGLELDVAADLTERLNASLAWSWLYARTTRDAISADWGVLVPEGSGLVNIPRHTLNLTLKQQLDLYGYQNHAGVRLRHVGARPGDAADPDYRLPAYSLVDVFAGTELGDGLDAALYVDNLLDESYIRNSYSALWNQPGEPRNIRASLTYEF</sequence>
<evidence type="ECO:0000256" key="11">
    <source>
        <dbReference type="RuleBase" id="RU003357"/>
    </source>
</evidence>
<protein>
    <submittedName>
        <fullName evidence="15">TonB-dependent siderophore receptor</fullName>
    </submittedName>
</protein>
<evidence type="ECO:0000256" key="10">
    <source>
        <dbReference type="PROSITE-ProRule" id="PRU01360"/>
    </source>
</evidence>
<proteinExistence type="inferred from homology"/>
<feature type="chain" id="PRO_5040916388" evidence="12">
    <location>
        <begin position="24"/>
        <end position="706"/>
    </location>
</feature>
<dbReference type="Pfam" id="PF00593">
    <property type="entry name" value="TonB_dep_Rec_b-barrel"/>
    <property type="match status" value="1"/>
</dbReference>
<dbReference type="AlphaFoldDB" id="A0A9X3EHQ6"/>
<evidence type="ECO:0000259" key="14">
    <source>
        <dbReference type="Pfam" id="PF07715"/>
    </source>
</evidence>
<evidence type="ECO:0000259" key="13">
    <source>
        <dbReference type="Pfam" id="PF00593"/>
    </source>
</evidence>
<feature type="signal peptide" evidence="12">
    <location>
        <begin position="1"/>
        <end position="23"/>
    </location>
</feature>
<dbReference type="PROSITE" id="PS52016">
    <property type="entry name" value="TONB_DEPENDENT_REC_3"/>
    <property type="match status" value="1"/>
</dbReference>
<evidence type="ECO:0000256" key="12">
    <source>
        <dbReference type="SAM" id="SignalP"/>
    </source>
</evidence>
<dbReference type="InterPro" id="IPR039426">
    <property type="entry name" value="TonB-dep_rcpt-like"/>
</dbReference>
<keyword evidence="12" id="KW-0732">Signal</keyword>
<dbReference type="InterPro" id="IPR000531">
    <property type="entry name" value="Beta-barrel_TonB"/>
</dbReference>
<evidence type="ECO:0000256" key="2">
    <source>
        <dbReference type="ARBA" id="ARBA00009810"/>
    </source>
</evidence>
<evidence type="ECO:0000313" key="15">
    <source>
        <dbReference type="EMBL" id="MCY0967425.1"/>
    </source>
</evidence>
<comment type="caution">
    <text evidence="15">The sequence shown here is derived from an EMBL/GenBank/DDBJ whole genome shotgun (WGS) entry which is preliminary data.</text>
</comment>
<dbReference type="RefSeq" id="WP_283175622.1">
    <property type="nucleotide sequence ID" value="NZ_JAPNOA010000059.1"/>
</dbReference>
<dbReference type="Proteomes" id="UP001150830">
    <property type="component" value="Unassembled WGS sequence"/>
</dbReference>
<evidence type="ECO:0000256" key="8">
    <source>
        <dbReference type="ARBA" id="ARBA00023170"/>
    </source>
</evidence>
<keyword evidence="6 11" id="KW-0798">TonB box</keyword>
<dbReference type="InterPro" id="IPR036942">
    <property type="entry name" value="Beta-barrel_TonB_sf"/>
</dbReference>
<keyword evidence="8 15" id="KW-0675">Receptor</keyword>
<keyword evidence="5 10" id="KW-0812">Transmembrane</keyword>
<keyword evidence="9 10" id="KW-0998">Cell outer membrane</keyword>
<dbReference type="GO" id="GO:0038023">
    <property type="term" value="F:signaling receptor activity"/>
    <property type="evidence" value="ECO:0007669"/>
    <property type="project" value="InterPro"/>
</dbReference>
<dbReference type="Gene3D" id="2.170.130.10">
    <property type="entry name" value="TonB-dependent receptor, plug domain"/>
    <property type="match status" value="1"/>
</dbReference>
<dbReference type="GO" id="GO:0015891">
    <property type="term" value="P:siderophore transport"/>
    <property type="evidence" value="ECO:0007669"/>
    <property type="project" value="InterPro"/>
</dbReference>
<evidence type="ECO:0000256" key="7">
    <source>
        <dbReference type="ARBA" id="ARBA00023136"/>
    </source>
</evidence>
<evidence type="ECO:0000256" key="6">
    <source>
        <dbReference type="ARBA" id="ARBA00023077"/>
    </source>
</evidence>
<keyword evidence="7 10" id="KW-0472">Membrane</keyword>
<organism evidence="15 16">
    <name type="scientific">Parathalassolituus penaei</name>
    <dbReference type="NCBI Taxonomy" id="2997323"/>
    <lineage>
        <taxon>Bacteria</taxon>
        <taxon>Pseudomonadati</taxon>
        <taxon>Pseudomonadota</taxon>
        <taxon>Gammaproteobacteria</taxon>
        <taxon>Oceanospirillales</taxon>
        <taxon>Oceanospirillaceae</taxon>
        <taxon>Parathalassolituus</taxon>
    </lineage>
</organism>
<dbReference type="EMBL" id="JAPNOA010000059">
    <property type="protein sequence ID" value="MCY0967425.1"/>
    <property type="molecule type" value="Genomic_DNA"/>
</dbReference>
<dbReference type="GO" id="GO:0015344">
    <property type="term" value="F:siderophore uptake transmembrane transporter activity"/>
    <property type="evidence" value="ECO:0007669"/>
    <property type="project" value="TreeGrafter"/>
</dbReference>
<keyword evidence="16" id="KW-1185">Reference proteome</keyword>
<dbReference type="PANTHER" id="PTHR32552">
    <property type="entry name" value="FERRICHROME IRON RECEPTOR-RELATED"/>
    <property type="match status" value="1"/>
</dbReference>
<dbReference type="InterPro" id="IPR012910">
    <property type="entry name" value="Plug_dom"/>
</dbReference>
<evidence type="ECO:0000313" key="16">
    <source>
        <dbReference type="Proteomes" id="UP001150830"/>
    </source>
</evidence>
<comment type="subcellular location">
    <subcellularLocation>
        <location evidence="1 10">Cell outer membrane</location>
        <topology evidence="1 10">Multi-pass membrane protein</topology>
    </subcellularLocation>
</comment>
<keyword evidence="3 10" id="KW-0813">Transport</keyword>